<evidence type="ECO:0000313" key="5">
    <source>
        <dbReference type="EMBL" id="MDR9777906.1"/>
    </source>
</evidence>
<dbReference type="InterPro" id="IPR036291">
    <property type="entry name" value="NAD(P)-bd_dom_sf"/>
</dbReference>
<dbReference type="GO" id="GO:0004354">
    <property type="term" value="F:glutamate dehydrogenase (NADP+) activity"/>
    <property type="evidence" value="ECO:0007669"/>
    <property type="project" value="UniProtKB-EC"/>
</dbReference>
<dbReference type="InterPro" id="IPR050724">
    <property type="entry name" value="Glu_Leu_Phe_Val_DH"/>
</dbReference>
<dbReference type="AlphaFoldDB" id="A0AAJ2GZN6"/>
<dbReference type="PANTHER" id="PTHR43571">
    <property type="entry name" value="NADP-SPECIFIC GLUTAMATE DEHYDROGENASE 1-RELATED"/>
    <property type="match status" value="1"/>
</dbReference>
<feature type="non-terminal residue" evidence="5">
    <location>
        <position position="1"/>
    </location>
</feature>
<dbReference type="InterPro" id="IPR006096">
    <property type="entry name" value="Glu/Leu/Phe/Val/Trp_DH_C"/>
</dbReference>
<comment type="catalytic activity">
    <reaction evidence="2">
        <text>L-glutamate + NADP(+) + H2O = 2-oxoglutarate + NH4(+) + NADPH + H(+)</text>
        <dbReference type="Rhea" id="RHEA:11612"/>
        <dbReference type="ChEBI" id="CHEBI:15377"/>
        <dbReference type="ChEBI" id="CHEBI:15378"/>
        <dbReference type="ChEBI" id="CHEBI:16810"/>
        <dbReference type="ChEBI" id="CHEBI:28938"/>
        <dbReference type="ChEBI" id="CHEBI:29985"/>
        <dbReference type="ChEBI" id="CHEBI:57783"/>
        <dbReference type="ChEBI" id="CHEBI:58349"/>
        <dbReference type="EC" id="1.4.1.4"/>
    </reaction>
</comment>
<evidence type="ECO:0000313" key="6">
    <source>
        <dbReference type="Proteomes" id="UP001268610"/>
    </source>
</evidence>
<gene>
    <name evidence="5" type="ORF">RJJ65_35830</name>
</gene>
<evidence type="ECO:0000256" key="2">
    <source>
        <dbReference type="ARBA" id="ARBA00048584"/>
    </source>
</evidence>
<dbReference type="SMART" id="SM00839">
    <property type="entry name" value="ELFV_dehydrog"/>
    <property type="match status" value="1"/>
</dbReference>
<dbReference type="SUPFAM" id="SSF51735">
    <property type="entry name" value="NAD(P)-binding Rossmann-fold domains"/>
    <property type="match status" value="1"/>
</dbReference>
<name>A0AAJ2GZN6_9HYPH</name>
<dbReference type="Pfam" id="PF00208">
    <property type="entry name" value="ELFV_dehydrog"/>
    <property type="match status" value="1"/>
</dbReference>
<dbReference type="Gene3D" id="3.40.50.720">
    <property type="entry name" value="NAD(P)-binding Rossmann-like Domain"/>
    <property type="match status" value="1"/>
</dbReference>
<accession>A0AAJ2GZN6</accession>
<dbReference type="Gene3D" id="1.10.285.10">
    <property type="entry name" value="Glutamate Dehydrogenase, chain A, domain 3"/>
    <property type="match status" value="1"/>
</dbReference>
<dbReference type="GO" id="GO:0005829">
    <property type="term" value="C:cytosol"/>
    <property type="evidence" value="ECO:0007669"/>
    <property type="project" value="TreeGrafter"/>
</dbReference>
<dbReference type="Proteomes" id="UP001268610">
    <property type="component" value="Unassembled WGS sequence"/>
</dbReference>
<dbReference type="FunFam" id="3.40.50.720:FF:000030">
    <property type="entry name" value="Glutamate dehydrogenase"/>
    <property type="match status" value="1"/>
</dbReference>
<comment type="similarity">
    <text evidence="3">Belongs to the Glu/Leu/Phe/Val dehydrogenases family.</text>
</comment>
<keyword evidence="3 5" id="KW-0560">Oxidoreductase</keyword>
<feature type="domain" description="Glutamate/phenylalanine/leucine/valine/L-tryptophan dehydrogenase C-terminal" evidence="4">
    <location>
        <begin position="15"/>
        <end position="206"/>
    </location>
</feature>
<dbReference type="EMBL" id="JAVLSF010000287">
    <property type="protein sequence ID" value="MDR9777906.1"/>
    <property type="molecule type" value="Genomic_DNA"/>
</dbReference>
<dbReference type="GO" id="GO:0006537">
    <property type="term" value="P:glutamate biosynthetic process"/>
    <property type="evidence" value="ECO:0007669"/>
    <property type="project" value="TreeGrafter"/>
</dbReference>
<protein>
    <recommendedName>
        <fullName evidence="1">NADP-specific glutamate dehydrogenase</fullName>
    </recommendedName>
</protein>
<feature type="non-terminal residue" evidence="5">
    <location>
        <position position="206"/>
    </location>
</feature>
<reference evidence="5" key="1">
    <citation type="submission" date="2023-04" db="EMBL/GenBank/DDBJ databases">
        <title>Genomic characterization of faba bean (Vicia faba) microsymbionts in Mexican soils.</title>
        <authorList>
            <person name="Rivera Orduna F.N."/>
            <person name="Guevara-Luna J."/>
            <person name="Yan J."/>
            <person name="Arroyo-Herrera I."/>
            <person name="Li Y."/>
            <person name="Vasquez-Murrieta M.S."/>
            <person name="Wang E.T."/>
        </authorList>
    </citation>
    <scope>NUCLEOTIDE SEQUENCE</scope>
    <source>
        <strain evidence="5">CH26</strain>
    </source>
</reference>
<dbReference type="PRINTS" id="PR00082">
    <property type="entry name" value="GLFDHDRGNASE"/>
</dbReference>
<dbReference type="InterPro" id="IPR006095">
    <property type="entry name" value="Glu/Leu/Phe/Val/Trp_DH"/>
</dbReference>
<organism evidence="5 6">
    <name type="scientific">Rhizobium hidalgonense</name>
    <dbReference type="NCBI Taxonomy" id="1538159"/>
    <lineage>
        <taxon>Bacteria</taxon>
        <taxon>Pseudomonadati</taxon>
        <taxon>Pseudomonadota</taxon>
        <taxon>Alphaproteobacteria</taxon>
        <taxon>Hyphomicrobiales</taxon>
        <taxon>Rhizobiaceae</taxon>
        <taxon>Rhizobium/Agrobacterium group</taxon>
        <taxon>Rhizobium</taxon>
    </lineage>
</organism>
<dbReference type="PANTHER" id="PTHR43571:SF1">
    <property type="entry name" value="NADP-SPECIFIC GLUTAMATE DEHYDROGENASE 1-RELATED"/>
    <property type="match status" value="1"/>
</dbReference>
<proteinExistence type="inferred from homology"/>
<evidence type="ECO:0000256" key="3">
    <source>
        <dbReference type="RuleBase" id="RU004417"/>
    </source>
</evidence>
<evidence type="ECO:0000259" key="4">
    <source>
        <dbReference type="SMART" id="SM00839"/>
    </source>
</evidence>
<sequence length="206" mass="21822">TGSVFTGKGLTFGGSLMRPEATGYGCVYFAEQMLQARGLDFNHKTVSVSGSGNVAQYAAEKAMELGAKVVTFSDSEGTLYAKDGFSEDALRMIMQHKNVKRGRLSELANQAGFEFKAGVRPWSIQVDIALPCATQNELDKADAEILVKNGVICVAEGANMPCTLEAVDVFLAAKTLYAPGKASNAGGVATSGLEMSQNAARLNWTH</sequence>
<comment type="caution">
    <text evidence="5">The sequence shown here is derived from an EMBL/GenBank/DDBJ whole genome shotgun (WGS) entry which is preliminary data.</text>
</comment>
<evidence type="ECO:0000256" key="1">
    <source>
        <dbReference type="ARBA" id="ARBA00021155"/>
    </source>
</evidence>